<accession>A0A7R8XAH8</accession>
<evidence type="ECO:0000313" key="1">
    <source>
        <dbReference type="EMBL" id="CAD7243631.1"/>
    </source>
</evidence>
<name>A0A7R8XAH8_9CRUS</name>
<dbReference type="EMBL" id="LR899985">
    <property type="protein sequence ID" value="CAD7243631.1"/>
    <property type="molecule type" value="Genomic_DNA"/>
</dbReference>
<gene>
    <name evidence="1" type="ORF">DSTB1V02_LOCUS3547</name>
</gene>
<dbReference type="EMBL" id="CAJPEV010000468">
    <property type="protein sequence ID" value="CAG0885593.1"/>
    <property type="molecule type" value="Genomic_DNA"/>
</dbReference>
<reference evidence="1" key="1">
    <citation type="submission" date="2020-11" db="EMBL/GenBank/DDBJ databases">
        <authorList>
            <person name="Tran Van P."/>
        </authorList>
    </citation>
    <scope>NUCLEOTIDE SEQUENCE</scope>
</reference>
<organism evidence="1">
    <name type="scientific">Darwinula stevensoni</name>
    <dbReference type="NCBI Taxonomy" id="69355"/>
    <lineage>
        <taxon>Eukaryota</taxon>
        <taxon>Metazoa</taxon>
        <taxon>Ecdysozoa</taxon>
        <taxon>Arthropoda</taxon>
        <taxon>Crustacea</taxon>
        <taxon>Oligostraca</taxon>
        <taxon>Ostracoda</taxon>
        <taxon>Podocopa</taxon>
        <taxon>Podocopida</taxon>
        <taxon>Darwinulocopina</taxon>
        <taxon>Darwinuloidea</taxon>
        <taxon>Darwinulidae</taxon>
        <taxon>Darwinula</taxon>
    </lineage>
</organism>
<proteinExistence type="predicted"/>
<evidence type="ECO:0000313" key="2">
    <source>
        <dbReference type="Proteomes" id="UP000677054"/>
    </source>
</evidence>
<dbReference type="Proteomes" id="UP000677054">
    <property type="component" value="Unassembled WGS sequence"/>
</dbReference>
<keyword evidence="2" id="KW-1185">Reference proteome</keyword>
<protein>
    <submittedName>
        <fullName evidence="1">Uncharacterized protein</fullName>
    </submittedName>
</protein>
<dbReference type="AlphaFoldDB" id="A0A7R8XAH8"/>
<sequence length="148" mass="16521">MVLSAKQDCGSVYLLSGGSVYLVFSENTFLSQIRFLVLLLLWSGVTALDVDITEKMFTQLVRANATIQNPLLNITGVDVFTCADSCTSLRLQYFNTQHSTTHSPLILRGILDSLWRPVGWRCQKLRCKQAWVAKPQQDGGAVYGQVTY</sequence>